<sequence length="201" mass="23011">MGFGEFSVKLMWELLVRPALMVVKDMSTDEPLAVDRNLFPETRKPSLCVAVDRPIACCRQEHTELKFQFWKPAPVDSKLVPVDRYKHFYAKDESTHQHRFKGKMCKNVETVSTHVKSVSTRVDTLSEQVDTRSRFQNSQFEELGQQVDTLSEQVDTRPSSQNSQFADSGQQVDTLKSRAIRIFLGMCALVPQKSIFGILRI</sequence>
<evidence type="ECO:0000313" key="1">
    <source>
        <dbReference type="EMBL" id="MQM23879.1"/>
    </source>
</evidence>
<organism evidence="1 2">
    <name type="scientific">Colocasia esculenta</name>
    <name type="common">Wild taro</name>
    <name type="synonym">Arum esculentum</name>
    <dbReference type="NCBI Taxonomy" id="4460"/>
    <lineage>
        <taxon>Eukaryota</taxon>
        <taxon>Viridiplantae</taxon>
        <taxon>Streptophyta</taxon>
        <taxon>Embryophyta</taxon>
        <taxon>Tracheophyta</taxon>
        <taxon>Spermatophyta</taxon>
        <taxon>Magnoliopsida</taxon>
        <taxon>Liliopsida</taxon>
        <taxon>Araceae</taxon>
        <taxon>Aroideae</taxon>
        <taxon>Colocasieae</taxon>
        <taxon>Colocasia</taxon>
    </lineage>
</organism>
<reference evidence="1" key="1">
    <citation type="submission" date="2017-07" db="EMBL/GenBank/DDBJ databases">
        <title>Taro Niue Genome Assembly and Annotation.</title>
        <authorList>
            <person name="Atibalentja N."/>
            <person name="Keating K."/>
            <person name="Fields C.J."/>
        </authorList>
    </citation>
    <scope>NUCLEOTIDE SEQUENCE</scope>
    <source>
        <strain evidence="1">Niue_2</strain>
        <tissue evidence="1">Leaf</tissue>
    </source>
</reference>
<evidence type="ECO:0000313" key="2">
    <source>
        <dbReference type="Proteomes" id="UP000652761"/>
    </source>
</evidence>
<dbReference type="EMBL" id="NMUH01018399">
    <property type="protein sequence ID" value="MQM23879.1"/>
    <property type="molecule type" value="Genomic_DNA"/>
</dbReference>
<proteinExistence type="predicted"/>
<gene>
    <name evidence="1" type="ORF">Taro_056948</name>
</gene>
<protein>
    <submittedName>
        <fullName evidence="1">Uncharacterized protein</fullName>
    </submittedName>
</protein>
<keyword evidence="2" id="KW-1185">Reference proteome</keyword>
<dbReference type="AlphaFoldDB" id="A0A843XVA0"/>
<dbReference type="Gene3D" id="1.20.1270.70">
    <property type="entry name" value="Designed single chain three-helix bundle"/>
    <property type="match status" value="1"/>
</dbReference>
<name>A0A843XVA0_COLES</name>
<comment type="caution">
    <text evidence="1">The sequence shown here is derived from an EMBL/GenBank/DDBJ whole genome shotgun (WGS) entry which is preliminary data.</text>
</comment>
<accession>A0A843XVA0</accession>
<dbReference type="Proteomes" id="UP000652761">
    <property type="component" value="Unassembled WGS sequence"/>
</dbReference>